<dbReference type="Gene3D" id="3.30.420.10">
    <property type="entry name" value="Ribonuclease H-like superfamily/Ribonuclease H"/>
    <property type="match status" value="1"/>
</dbReference>
<dbReference type="GO" id="GO:0015074">
    <property type="term" value="P:DNA integration"/>
    <property type="evidence" value="ECO:0007669"/>
    <property type="project" value="InterPro"/>
</dbReference>
<keyword evidence="3" id="KW-1185">Reference proteome</keyword>
<dbReference type="SUPFAM" id="SSF53098">
    <property type="entry name" value="Ribonuclease H-like"/>
    <property type="match status" value="1"/>
</dbReference>
<dbReference type="PROSITE" id="PS50994">
    <property type="entry name" value="INTEGRASE"/>
    <property type="match status" value="1"/>
</dbReference>
<evidence type="ECO:0000259" key="1">
    <source>
        <dbReference type="PROSITE" id="PS50994"/>
    </source>
</evidence>
<accession>A0A6I6EAV6</accession>
<dbReference type="GO" id="GO:0003676">
    <property type="term" value="F:nucleic acid binding"/>
    <property type="evidence" value="ECO:0007669"/>
    <property type="project" value="InterPro"/>
</dbReference>
<protein>
    <submittedName>
        <fullName evidence="2">IS481 family transposase</fullName>
    </submittedName>
</protein>
<dbReference type="KEGG" id="ttp:E6P07_03140"/>
<sequence>MLIALHKQARTTPAVRAEIAASDEPVSVLAQRYNITESTVRKWQARADFNDRSHTPHRLQTTLTPAQEAVVVELRRLLLLPLDDLVAVVKEFIEPKASRSAIHRCLSRHRLNKLLALRPEARQVAHKPFQAYEPGFVHFDVKYLPQMPDETARRYLFVAIDRATRWVFVQIKPHKTARSAAAFLKALSKSCPIKIRKILTDNGKEFTVRLFGRAARRESGRHEFVQLCQALAIEHRLTRPQRPQTNGMVERFNGRLEEVLRSHHFTSGEDLERTIARYVWLYNHQLPQAALKGQTPLAAMRQWYQSHPHLFDKQPHDLPGLDT</sequence>
<feature type="domain" description="Integrase catalytic" evidence="1">
    <location>
        <begin position="124"/>
        <end position="304"/>
    </location>
</feature>
<name>A0A6I6EAV6_THETI</name>
<dbReference type="PANTHER" id="PTHR35004">
    <property type="entry name" value="TRANSPOSASE RV3428C-RELATED"/>
    <property type="match status" value="1"/>
</dbReference>
<proteinExistence type="predicted"/>
<dbReference type="EMBL" id="CP039268">
    <property type="protein sequence ID" value="QGU32069.1"/>
    <property type="molecule type" value="Genomic_DNA"/>
</dbReference>
<evidence type="ECO:0000313" key="3">
    <source>
        <dbReference type="Proteomes" id="UP000426424"/>
    </source>
</evidence>
<dbReference type="OrthoDB" id="9803878at2"/>
<dbReference type="InterPro" id="IPR036397">
    <property type="entry name" value="RNaseH_sf"/>
</dbReference>
<dbReference type="NCBIfam" id="NF033577">
    <property type="entry name" value="transpos_IS481"/>
    <property type="match status" value="1"/>
</dbReference>
<dbReference type="Pfam" id="PF13683">
    <property type="entry name" value="rve_3"/>
    <property type="match status" value="1"/>
</dbReference>
<reference evidence="2 3" key="1">
    <citation type="submission" date="2019-12" db="EMBL/GenBank/DDBJ databases">
        <title>The complete genome of the thermophilic, anoxygenic phototrophic gammaproteobacterium Thermochromatium tepidum.</title>
        <authorList>
            <person name="Sattley W.M."/>
            <person name="Swingley W.D."/>
            <person name="Burchell B.M."/>
            <person name="Gurbani S.A."/>
            <person name="Kujawa C.M."/>
            <person name="Nuccio D.A."/>
            <person name="Schladweiler J."/>
            <person name="Shaffer K.N."/>
            <person name="Stokes L.M."/>
            <person name="Touchman J.W."/>
            <person name="Blankenship R.E."/>
            <person name="Madigan M.T."/>
        </authorList>
    </citation>
    <scope>NUCLEOTIDE SEQUENCE [LARGE SCALE GENOMIC DNA]</scope>
    <source>
        <strain evidence="2 3">ATCC 43061</strain>
    </source>
</reference>
<dbReference type="InterPro" id="IPR001584">
    <property type="entry name" value="Integrase_cat-core"/>
</dbReference>
<dbReference type="AlphaFoldDB" id="A0A6I6EAV6"/>
<gene>
    <name evidence="2" type="ORF">E6P07_03140</name>
</gene>
<dbReference type="InterPro" id="IPR047656">
    <property type="entry name" value="IS481-like_transpos"/>
</dbReference>
<dbReference type="InterPro" id="IPR012337">
    <property type="entry name" value="RNaseH-like_sf"/>
</dbReference>
<dbReference type="PANTHER" id="PTHR35004:SF7">
    <property type="entry name" value="INTEGRASE PROTEIN"/>
    <property type="match status" value="1"/>
</dbReference>
<evidence type="ECO:0000313" key="2">
    <source>
        <dbReference type="EMBL" id="QGU32069.1"/>
    </source>
</evidence>
<dbReference type="Proteomes" id="UP000426424">
    <property type="component" value="Chromosome"/>
</dbReference>
<organism evidence="2 3">
    <name type="scientific">Thermochromatium tepidum ATCC 43061</name>
    <dbReference type="NCBI Taxonomy" id="316276"/>
    <lineage>
        <taxon>Bacteria</taxon>
        <taxon>Pseudomonadati</taxon>
        <taxon>Pseudomonadota</taxon>
        <taxon>Gammaproteobacteria</taxon>
        <taxon>Chromatiales</taxon>
        <taxon>Chromatiaceae</taxon>
        <taxon>Thermochromatium</taxon>
    </lineage>
</organism>
<dbReference type="RefSeq" id="WP_153974268.1">
    <property type="nucleotide sequence ID" value="NZ_CP039268.1"/>
</dbReference>